<accession>A0A401P2X5</accession>
<evidence type="ECO:0000313" key="3">
    <source>
        <dbReference type="EMBL" id="GCB67450.1"/>
    </source>
</evidence>
<dbReference type="Pfam" id="PF05063">
    <property type="entry name" value="MT-A70"/>
    <property type="match status" value="1"/>
</dbReference>
<dbReference type="EMBL" id="BFAA01001571">
    <property type="protein sequence ID" value="GCB67450.1"/>
    <property type="molecule type" value="Genomic_DNA"/>
</dbReference>
<name>A0A401P2X5_SCYTO</name>
<comment type="caution">
    <text evidence="3">The sequence shown here is derived from an EMBL/GenBank/DDBJ whole genome shotgun (WGS) entry which is preliminary data.</text>
</comment>
<protein>
    <recommendedName>
        <fullName evidence="5">Methyltransferase-like protein 4</fullName>
    </recommendedName>
</protein>
<comment type="similarity">
    <text evidence="1">Belongs to the MT-A70-like family.</text>
</comment>
<reference evidence="3 4" key="1">
    <citation type="journal article" date="2018" name="Nat. Ecol. Evol.">
        <title>Shark genomes provide insights into elasmobranch evolution and the origin of vertebrates.</title>
        <authorList>
            <person name="Hara Y"/>
            <person name="Yamaguchi K"/>
            <person name="Onimaru K"/>
            <person name="Kadota M"/>
            <person name="Koyanagi M"/>
            <person name="Keeley SD"/>
            <person name="Tatsumi K"/>
            <person name="Tanaka K"/>
            <person name="Motone F"/>
            <person name="Kageyama Y"/>
            <person name="Nozu R"/>
            <person name="Adachi N"/>
            <person name="Nishimura O"/>
            <person name="Nakagawa R"/>
            <person name="Tanegashima C"/>
            <person name="Kiyatake I"/>
            <person name="Matsumoto R"/>
            <person name="Murakumo K"/>
            <person name="Nishida K"/>
            <person name="Terakita A"/>
            <person name="Kuratani S"/>
            <person name="Sato K"/>
            <person name="Hyodo S Kuraku.S."/>
        </authorList>
    </citation>
    <scope>NUCLEOTIDE SEQUENCE [LARGE SCALE GENOMIC DNA]</scope>
</reference>
<dbReference type="STRING" id="75743.A0A401P2X5"/>
<dbReference type="OMA" id="EPLRFQD"/>
<evidence type="ECO:0008006" key="5">
    <source>
        <dbReference type="Google" id="ProtNLM"/>
    </source>
</evidence>
<dbReference type="InterPro" id="IPR007757">
    <property type="entry name" value="MT-A70-like"/>
</dbReference>
<dbReference type="Proteomes" id="UP000288216">
    <property type="component" value="Unassembled WGS sequence"/>
</dbReference>
<dbReference type="PANTHER" id="PTHR12829">
    <property type="entry name" value="N6-ADENOSINE-METHYLTRANSFERASE"/>
    <property type="match status" value="1"/>
</dbReference>
<gene>
    <name evidence="3" type="ORF">scyTo_0005132</name>
</gene>
<keyword evidence="4" id="KW-1185">Reference proteome</keyword>
<dbReference type="GO" id="GO:0005829">
    <property type="term" value="C:cytosol"/>
    <property type="evidence" value="ECO:0007669"/>
    <property type="project" value="TreeGrafter"/>
</dbReference>
<dbReference type="PROSITE" id="PS51143">
    <property type="entry name" value="MT_A70"/>
    <property type="match status" value="1"/>
</dbReference>
<dbReference type="AlphaFoldDB" id="A0A401P2X5"/>
<dbReference type="GO" id="GO:0005634">
    <property type="term" value="C:nucleus"/>
    <property type="evidence" value="ECO:0007669"/>
    <property type="project" value="TreeGrafter"/>
</dbReference>
<proteinExistence type="inferred from homology"/>
<dbReference type="PANTHER" id="PTHR12829:SF4">
    <property type="entry name" value="N(6)-ADENINE-SPECIFIC METHYLTRANSFERASE METTL4"/>
    <property type="match status" value="1"/>
</dbReference>
<organism evidence="3 4">
    <name type="scientific">Scyliorhinus torazame</name>
    <name type="common">Cloudy catshark</name>
    <name type="synonym">Catulus torazame</name>
    <dbReference type="NCBI Taxonomy" id="75743"/>
    <lineage>
        <taxon>Eukaryota</taxon>
        <taxon>Metazoa</taxon>
        <taxon>Chordata</taxon>
        <taxon>Craniata</taxon>
        <taxon>Vertebrata</taxon>
        <taxon>Chondrichthyes</taxon>
        <taxon>Elasmobranchii</taxon>
        <taxon>Galeomorphii</taxon>
        <taxon>Galeoidea</taxon>
        <taxon>Carcharhiniformes</taxon>
        <taxon>Scyliorhinidae</taxon>
        <taxon>Scyliorhinus</taxon>
    </lineage>
</organism>
<dbReference type="OrthoDB" id="61116at2759"/>
<evidence type="ECO:0000256" key="1">
    <source>
        <dbReference type="PROSITE-ProRule" id="PRU00489"/>
    </source>
</evidence>
<dbReference type="GO" id="GO:0008173">
    <property type="term" value="F:RNA methyltransferase activity"/>
    <property type="evidence" value="ECO:0007669"/>
    <property type="project" value="TreeGrafter"/>
</dbReference>
<dbReference type="GO" id="GO:0009007">
    <property type="term" value="F:site-specific DNA-methyltransferase (adenine-specific) activity"/>
    <property type="evidence" value="ECO:0007669"/>
    <property type="project" value="TreeGrafter"/>
</dbReference>
<feature type="region of interest" description="Disordered" evidence="2">
    <location>
        <begin position="55"/>
        <end position="94"/>
    </location>
</feature>
<sequence>MSVVKSDIVGWLLDHLAYINQSYRCCHHIPLDTQCHRYVFKAEYFDIGKPHIADSDIAGGQEPGSGDSRLRGRKCKRKSREPNQGELEAQEYHEKVSQAIRDGTRKLIEQSIEVGEQGTDTRVPAGEDCSKKQITPVIANSMLIELCSMAKQMVQEQHQPVQVISDEAESVEDLNLLAHLTENSSDCARIVTLMGHRYLLPPRSSFLLSDISCMEPLLGYKKYDLITLDPPWENKSVKRSRGYSYLFPWQIQQIPVPALSAPGCLVVSWVTNRQRHLRFVKEELYPSWSIEVVAEWHWVKVTRHGEFVVPLDSTHKKPYEILVLGRYKGSSERQNGEPITKTVAVPDCKLLVSVPCVLHSHKPPLGEVLKGLTRPHPKCLELFARNLQPGWTSWGNEVLRFQHLDYFQELDTMEGGSSCCYSQTSTIEPIVPSSC</sequence>
<evidence type="ECO:0000313" key="4">
    <source>
        <dbReference type="Proteomes" id="UP000288216"/>
    </source>
</evidence>
<evidence type="ECO:0000256" key="2">
    <source>
        <dbReference type="SAM" id="MobiDB-lite"/>
    </source>
</evidence>